<keyword evidence="4" id="KW-0539">Nucleus</keyword>
<feature type="region of interest" description="Disordered" evidence="5">
    <location>
        <begin position="1"/>
        <end position="27"/>
    </location>
</feature>
<protein>
    <recommendedName>
        <fullName evidence="6">Zn(2)-C6 fungal-type domain-containing protein</fullName>
    </recommendedName>
</protein>
<dbReference type="Proteomes" id="UP001583186">
    <property type="component" value="Unassembled WGS sequence"/>
</dbReference>
<dbReference type="PANTHER" id="PTHR47424:SF5">
    <property type="entry name" value="ZN(II)2CYS6 TRANSCRIPTION FACTOR (EUROFUNG)"/>
    <property type="match status" value="1"/>
</dbReference>
<evidence type="ECO:0000313" key="7">
    <source>
        <dbReference type="EMBL" id="KAL1895871.1"/>
    </source>
</evidence>
<feature type="compositionally biased region" description="Low complexity" evidence="5">
    <location>
        <begin position="150"/>
        <end position="162"/>
    </location>
</feature>
<dbReference type="EMBL" id="JAWCUI010000025">
    <property type="protein sequence ID" value="KAL1895871.1"/>
    <property type="molecule type" value="Genomic_DNA"/>
</dbReference>
<evidence type="ECO:0000313" key="8">
    <source>
        <dbReference type="Proteomes" id="UP001583186"/>
    </source>
</evidence>
<dbReference type="PROSITE" id="PS00463">
    <property type="entry name" value="ZN2_CY6_FUNGAL_1"/>
    <property type="match status" value="1"/>
</dbReference>
<keyword evidence="3" id="KW-0804">Transcription</keyword>
<comment type="caution">
    <text evidence="7">The sequence shown here is derived from an EMBL/GenBank/DDBJ whole genome shotgun (WGS) entry which is preliminary data.</text>
</comment>
<gene>
    <name evidence="7" type="ORF">Sste5346_004968</name>
</gene>
<keyword evidence="8" id="KW-1185">Reference proteome</keyword>
<accession>A0ABR3Z709</accession>
<evidence type="ECO:0000256" key="1">
    <source>
        <dbReference type="ARBA" id="ARBA00022723"/>
    </source>
</evidence>
<dbReference type="SMART" id="SM00906">
    <property type="entry name" value="Fungal_trans"/>
    <property type="match status" value="1"/>
</dbReference>
<evidence type="ECO:0000256" key="4">
    <source>
        <dbReference type="ARBA" id="ARBA00023242"/>
    </source>
</evidence>
<dbReference type="InterPro" id="IPR051127">
    <property type="entry name" value="Fungal_SecMet_Regulators"/>
</dbReference>
<dbReference type="SUPFAM" id="SSF57701">
    <property type="entry name" value="Zn2/Cys6 DNA-binding domain"/>
    <property type="match status" value="1"/>
</dbReference>
<feature type="compositionally biased region" description="Low complexity" evidence="5">
    <location>
        <begin position="194"/>
        <end position="203"/>
    </location>
</feature>
<feature type="compositionally biased region" description="Basic and acidic residues" evidence="5">
    <location>
        <begin position="181"/>
        <end position="190"/>
    </location>
</feature>
<dbReference type="InterPro" id="IPR036864">
    <property type="entry name" value="Zn2-C6_fun-type_DNA-bd_sf"/>
</dbReference>
<evidence type="ECO:0000256" key="2">
    <source>
        <dbReference type="ARBA" id="ARBA00023015"/>
    </source>
</evidence>
<dbReference type="Gene3D" id="4.10.240.10">
    <property type="entry name" value="Zn(2)-C6 fungal-type DNA-binding domain"/>
    <property type="match status" value="1"/>
</dbReference>
<dbReference type="PANTHER" id="PTHR47424">
    <property type="entry name" value="REGULATORY PROTEIN GAL4"/>
    <property type="match status" value="1"/>
</dbReference>
<dbReference type="Pfam" id="PF04082">
    <property type="entry name" value="Fungal_trans"/>
    <property type="match status" value="1"/>
</dbReference>
<proteinExistence type="predicted"/>
<organism evidence="7 8">
    <name type="scientific">Sporothrix stenoceras</name>
    <dbReference type="NCBI Taxonomy" id="5173"/>
    <lineage>
        <taxon>Eukaryota</taxon>
        <taxon>Fungi</taxon>
        <taxon>Dikarya</taxon>
        <taxon>Ascomycota</taxon>
        <taxon>Pezizomycotina</taxon>
        <taxon>Sordariomycetes</taxon>
        <taxon>Sordariomycetidae</taxon>
        <taxon>Ophiostomatales</taxon>
        <taxon>Ophiostomataceae</taxon>
        <taxon>Sporothrix</taxon>
    </lineage>
</organism>
<sequence>MFLTFDSAQPSAKDDICNAKEQQPTARRTEHLHRRRRHSTATVRACTSCRQRKIKCDGHTPCEACRWYKKAEQCRYVERERVRERETPNPPAQADYRGALARLFPEVDPDSIVGLSKEDLLSLLAKPTDGSHGSHGSHGAQYAQPQPQDSATVATSSSVETSPLFPLSLERPGLETLHSIPDQHDTRDEAMSGTDASATSDASDASEEHIDIADDVNALSLPARHLSSYLGVSSMQAALKVLVWLHPELHARLSSLNNRSHQQQSRKTYMPGLQVQATTEQQLLDAYFVHFQPLAPLMDEASCRATFLSGHRKDDRWLALRNILLALGSISISAAGVDSNHDHRAYFARSMRFLNFHVLGSPSLEAIQTLGLMGGWYCHYISQPNLAYALMGVALRMAVTLGLQHEPPLNTGAGAGAGYQEHKRRIWWSLCCLETWGQETLGRPSMDVFGASITVKLPQMLDKENYMTVLPLVENVHFIKIAFKIQQSLTALPTLAHADMDMDMLSLDTQLLQWWTSLPSVLKDYTPCPEPLLAARTVMRWRFYNQRILLYRPKLLNYAMCRIPVIAIKDEERIAVQRCGDIARVAIDDIAATTATAQKMSQMTQMLAWNAVWMIFQATMVPLILLAAAANNDDAEACKAYKAQVETAMAALDRMRPYGHTVERSLGMISGILETLTLTPVGGTTNNDPPLNAANSPLVLAGCQPVTQGRVPDWAAATVGTAGAAVAAGAQAPFENYSSQQMWEYLSWAENDVNDENSDFWHDLYSSWLPQEGASSSDARIP</sequence>
<evidence type="ECO:0000259" key="6">
    <source>
        <dbReference type="PROSITE" id="PS50048"/>
    </source>
</evidence>
<reference evidence="7 8" key="1">
    <citation type="journal article" date="2024" name="IMA Fungus">
        <title>IMA Genome - F19 : A genome assembly and annotation guide to empower mycologists, including annotated draft genome sequences of Ceratocystis pirilliformis, Diaporthe australafricana, Fusarium ophioides, Paecilomyces lecythidis, and Sporothrix stenoceras.</title>
        <authorList>
            <person name="Aylward J."/>
            <person name="Wilson A.M."/>
            <person name="Visagie C.M."/>
            <person name="Spraker J."/>
            <person name="Barnes I."/>
            <person name="Buitendag C."/>
            <person name="Ceriani C."/>
            <person name="Del Mar Angel L."/>
            <person name="du Plessis D."/>
            <person name="Fuchs T."/>
            <person name="Gasser K."/>
            <person name="Kramer D."/>
            <person name="Li W."/>
            <person name="Munsamy K."/>
            <person name="Piso A."/>
            <person name="Price J.L."/>
            <person name="Sonnekus B."/>
            <person name="Thomas C."/>
            <person name="van der Nest A."/>
            <person name="van Dijk A."/>
            <person name="van Heerden A."/>
            <person name="van Vuuren N."/>
            <person name="Yilmaz N."/>
            <person name="Duong T.A."/>
            <person name="van der Merwe N.A."/>
            <person name="Wingfield M.J."/>
            <person name="Wingfield B.D."/>
        </authorList>
    </citation>
    <scope>NUCLEOTIDE SEQUENCE [LARGE SCALE GENOMIC DNA]</scope>
    <source>
        <strain evidence="7 8">CMW 5346</strain>
    </source>
</reference>
<dbReference type="SMART" id="SM00066">
    <property type="entry name" value="GAL4"/>
    <property type="match status" value="1"/>
</dbReference>
<dbReference type="InterPro" id="IPR007219">
    <property type="entry name" value="XnlR_reg_dom"/>
</dbReference>
<feature type="compositionally biased region" description="Polar residues" evidence="5">
    <location>
        <begin position="1"/>
        <end position="10"/>
    </location>
</feature>
<feature type="region of interest" description="Disordered" evidence="5">
    <location>
        <begin position="126"/>
        <end position="207"/>
    </location>
</feature>
<evidence type="ECO:0000256" key="5">
    <source>
        <dbReference type="SAM" id="MobiDB-lite"/>
    </source>
</evidence>
<name>A0ABR3Z709_9PEZI</name>
<dbReference type="Pfam" id="PF00172">
    <property type="entry name" value="Zn_clus"/>
    <property type="match status" value="1"/>
</dbReference>
<dbReference type="CDD" id="cd00067">
    <property type="entry name" value="GAL4"/>
    <property type="match status" value="1"/>
</dbReference>
<keyword evidence="1" id="KW-0479">Metal-binding</keyword>
<dbReference type="PROSITE" id="PS50048">
    <property type="entry name" value="ZN2_CY6_FUNGAL_2"/>
    <property type="match status" value="1"/>
</dbReference>
<evidence type="ECO:0000256" key="3">
    <source>
        <dbReference type="ARBA" id="ARBA00023163"/>
    </source>
</evidence>
<keyword evidence="2" id="KW-0805">Transcription regulation</keyword>
<dbReference type="InterPro" id="IPR001138">
    <property type="entry name" value="Zn2Cys6_DnaBD"/>
</dbReference>
<dbReference type="CDD" id="cd12148">
    <property type="entry name" value="fungal_TF_MHR"/>
    <property type="match status" value="1"/>
</dbReference>
<feature type="domain" description="Zn(2)-C6 fungal-type" evidence="6">
    <location>
        <begin position="45"/>
        <end position="76"/>
    </location>
</feature>